<sequence>MFAAPLIAALTLATTALAVPGKASIGSPQMWDTIQAGQNAHIRVEVEPIPQNIDEVGIALGLQSCEVGKCQLTNDTLGTIIYKGAFSPVYHGDVAVSLPPHQNFSINIPADFPKGHAILGLISLATVGASNAPLYSTYNISVNIA</sequence>
<feature type="chain" id="PRO_5006901997" evidence="1">
    <location>
        <begin position="19"/>
        <end position="145"/>
    </location>
</feature>
<dbReference type="InterPro" id="IPR045469">
    <property type="entry name" value="Nis1"/>
</dbReference>
<dbReference type="Pfam" id="PF19271">
    <property type="entry name" value="Nis1"/>
    <property type="match status" value="1"/>
</dbReference>
<reference evidence="2 3" key="1">
    <citation type="submission" date="2015-12" db="EMBL/GenBank/DDBJ databases">
        <title>Draft genome sequence of Moniliophthora roreri, the causal agent of frosty pod rot of cacao.</title>
        <authorList>
            <person name="Aime M.C."/>
            <person name="Diaz-Valderrama J.R."/>
            <person name="Kijpornyongpan T."/>
            <person name="Phillips-Mora W."/>
        </authorList>
    </citation>
    <scope>NUCLEOTIDE SEQUENCE [LARGE SCALE GENOMIC DNA]</scope>
    <source>
        <strain evidence="2 3">MCA 2952</strain>
    </source>
</reference>
<keyword evidence="1" id="KW-0732">Signal</keyword>
<dbReference type="Proteomes" id="UP000054988">
    <property type="component" value="Unassembled WGS sequence"/>
</dbReference>
<evidence type="ECO:0000313" key="2">
    <source>
        <dbReference type="EMBL" id="KTB38120.1"/>
    </source>
</evidence>
<evidence type="ECO:0000256" key="1">
    <source>
        <dbReference type="SAM" id="SignalP"/>
    </source>
</evidence>
<proteinExistence type="predicted"/>
<evidence type="ECO:0000313" key="3">
    <source>
        <dbReference type="Proteomes" id="UP000054988"/>
    </source>
</evidence>
<dbReference type="EMBL" id="LATX01001781">
    <property type="protein sequence ID" value="KTB38120.1"/>
    <property type="molecule type" value="Genomic_DNA"/>
</dbReference>
<accession>A0A0W0FPJ4</accession>
<protein>
    <submittedName>
        <fullName evidence="2">Uncharacterized protein</fullName>
    </submittedName>
</protein>
<organism evidence="2 3">
    <name type="scientific">Moniliophthora roreri</name>
    <name type="common">Frosty pod rot fungus</name>
    <name type="synonym">Monilia roreri</name>
    <dbReference type="NCBI Taxonomy" id="221103"/>
    <lineage>
        <taxon>Eukaryota</taxon>
        <taxon>Fungi</taxon>
        <taxon>Dikarya</taxon>
        <taxon>Basidiomycota</taxon>
        <taxon>Agaricomycotina</taxon>
        <taxon>Agaricomycetes</taxon>
        <taxon>Agaricomycetidae</taxon>
        <taxon>Agaricales</taxon>
        <taxon>Marasmiineae</taxon>
        <taxon>Marasmiaceae</taxon>
        <taxon>Moniliophthora</taxon>
    </lineage>
</organism>
<gene>
    <name evidence="2" type="ORF">WG66_9328</name>
</gene>
<dbReference type="AlphaFoldDB" id="A0A0W0FPJ4"/>
<comment type="caution">
    <text evidence="2">The sequence shown here is derived from an EMBL/GenBank/DDBJ whole genome shotgun (WGS) entry which is preliminary data.</text>
</comment>
<name>A0A0W0FPJ4_MONRR</name>
<feature type="signal peptide" evidence="1">
    <location>
        <begin position="1"/>
        <end position="18"/>
    </location>
</feature>